<dbReference type="Proteomes" id="UP000053342">
    <property type="component" value="Unassembled WGS sequence"/>
</dbReference>
<dbReference type="AlphaFoldDB" id="A0A0D2EEL4"/>
<dbReference type="STRING" id="215243.A0A0D2EEL4"/>
<dbReference type="GeneID" id="27354135"/>
<dbReference type="Pfam" id="PF25534">
    <property type="entry name" value="DUF7918"/>
    <property type="match status" value="1"/>
</dbReference>
<name>A0A0D2EEL4_9EURO</name>
<accession>A0A0D2EEL4</accession>
<keyword evidence="4" id="KW-1185">Reference proteome</keyword>
<evidence type="ECO:0000259" key="2">
    <source>
        <dbReference type="Pfam" id="PF25534"/>
    </source>
</evidence>
<dbReference type="EMBL" id="KN847333">
    <property type="protein sequence ID" value="KIW46389.1"/>
    <property type="molecule type" value="Genomic_DNA"/>
</dbReference>
<reference evidence="3 4" key="1">
    <citation type="submission" date="2015-01" db="EMBL/GenBank/DDBJ databases">
        <title>The Genome Sequence of Exophiala oligosperma CBS72588.</title>
        <authorList>
            <consortium name="The Broad Institute Genomics Platform"/>
            <person name="Cuomo C."/>
            <person name="de Hoog S."/>
            <person name="Gorbushina A."/>
            <person name="Stielow B."/>
            <person name="Teixiera M."/>
            <person name="Abouelleil A."/>
            <person name="Chapman S.B."/>
            <person name="Priest M."/>
            <person name="Young S.K."/>
            <person name="Wortman J."/>
            <person name="Nusbaum C."/>
            <person name="Birren B."/>
        </authorList>
    </citation>
    <scope>NUCLEOTIDE SEQUENCE [LARGE SCALE GENOMIC DNA]</scope>
    <source>
        <strain evidence="3 4">CBS 72588</strain>
    </source>
</reference>
<feature type="domain" description="DUF7918" evidence="2">
    <location>
        <begin position="7"/>
        <end position="235"/>
    </location>
</feature>
<dbReference type="InterPro" id="IPR057678">
    <property type="entry name" value="DUF7918"/>
</dbReference>
<feature type="compositionally biased region" description="Basic residues" evidence="1">
    <location>
        <begin position="157"/>
        <end position="166"/>
    </location>
</feature>
<dbReference type="PANTHER" id="PTHR36223">
    <property type="entry name" value="BETA-LACTAMASE-TYPE TRANSPEPTIDASE FOLD DOMAIN CONTAINING PROTEIN"/>
    <property type="match status" value="1"/>
</dbReference>
<dbReference type="VEuPathDB" id="FungiDB:PV06_02061"/>
<evidence type="ECO:0000256" key="1">
    <source>
        <dbReference type="SAM" id="MobiDB-lite"/>
    </source>
</evidence>
<dbReference type="HOGENOM" id="CLU_070614_1_0_1"/>
<proteinExistence type="predicted"/>
<evidence type="ECO:0000313" key="4">
    <source>
        <dbReference type="Proteomes" id="UP000053342"/>
    </source>
</evidence>
<dbReference type="RefSeq" id="XP_016266605.1">
    <property type="nucleotide sequence ID" value="XM_016402708.1"/>
</dbReference>
<dbReference type="OrthoDB" id="3364132at2759"/>
<organism evidence="3 4">
    <name type="scientific">Exophiala oligosperma</name>
    <dbReference type="NCBI Taxonomy" id="215243"/>
    <lineage>
        <taxon>Eukaryota</taxon>
        <taxon>Fungi</taxon>
        <taxon>Dikarya</taxon>
        <taxon>Ascomycota</taxon>
        <taxon>Pezizomycotina</taxon>
        <taxon>Eurotiomycetes</taxon>
        <taxon>Chaetothyriomycetidae</taxon>
        <taxon>Chaetothyriales</taxon>
        <taxon>Herpotrichiellaceae</taxon>
        <taxon>Exophiala</taxon>
    </lineage>
</organism>
<dbReference type="PANTHER" id="PTHR36223:SF1">
    <property type="entry name" value="TRANSCRIPTION ELONGATION FACTOR EAF N-TERMINAL DOMAIN-CONTAINING PROTEIN"/>
    <property type="match status" value="1"/>
</dbReference>
<feature type="region of interest" description="Disordered" evidence="1">
    <location>
        <begin position="155"/>
        <end position="201"/>
    </location>
</feature>
<evidence type="ECO:0000313" key="3">
    <source>
        <dbReference type="EMBL" id="KIW46389.1"/>
    </source>
</evidence>
<gene>
    <name evidence="3" type="ORF">PV06_02061</name>
</gene>
<protein>
    <recommendedName>
        <fullName evidence="2">DUF7918 domain-containing protein</fullName>
    </recommendedName>
</protein>
<sequence length="336" mass="37882">MAVLGKIEVTVSSGGRVLPEYTVDPDVVENHEAAKNGNAPMFVKYIESTPGEEFAIHYKLLAGQDFGTADYIGLRSYFDGTYLAGSVFDHLRYVMKGSLSATRYGAQYDVNDHTSIEKHFFWKELQTTEEAPLQGTEDFKKYAQLGTIRVVAERKKTVSRPHKRQERSRLNEGPVPQKALKGQAVGSTIGLGPERPAERNRVRNGVQVDQYPLAIFVFLYRTKRDLQKLGVIPRTPSPVPLEQRDINTLSNEELRVLVTRQQAELKLSRQETKTKIKQDPDFKIKKEATSVNANGMLIPRLKREAADPNEDNDNDIVVVRSEKKPCIEPEVIDLSD</sequence>